<dbReference type="InterPro" id="IPR038220">
    <property type="entry name" value="PHOX_C_sf"/>
</dbReference>
<dbReference type="AlphaFoldDB" id="A0AAN6DU22"/>
<keyword evidence="4" id="KW-0560">Oxidoreductase</keyword>
<dbReference type="InterPro" id="IPR002938">
    <property type="entry name" value="FAD-bd"/>
</dbReference>
<evidence type="ECO:0000313" key="8">
    <source>
        <dbReference type="Proteomes" id="UP001203852"/>
    </source>
</evidence>
<dbReference type="SUPFAM" id="SSF51905">
    <property type="entry name" value="FAD/NAD(P)-binding domain"/>
    <property type="match status" value="1"/>
</dbReference>
<dbReference type="GO" id="GO:0016709">
    <property type="term" value="F:oxidoreductase activity, acting on paired donors, with incorporation or reduction of molecular oxygen, NAD(P)H as one donor, and incorporation of one atom of oxygen"/>
    <property type="evidence" value="ECO:0007669"/>
    <property type="project" value="UniProtKB-ARBA"/>
</dbReference>
<dbReference type="EMBL" id="MU404357">
    <property type="protein sequence ID" value="KAI1610820.1"/>
    <property type="molecule type" value="Genomic_DNA"/>
</dbReference>
<dbReference type="Pfam" id="PF07976">
    <property type="entry name" value="Phe_hydrox_dim"/>
    <property type="match status" value="1"/>
</dbReference>
<evidence type="ECO:0000259" key="5">
    <source>
        <dbReference type="Pfam" id="PF01494"/>
    </source>
</evidence>
<comment type="similarity">
    <text evidence="1">Belongs to the PheA/TfdB FAD monooxygenase family.</text>
</comment>
<name>A0AAN6DU22_9EURO</name>
<gene>
    <name evidence="7" type="ORF">EDD36DRAFT_304335</name>
</gene>
<sequence length="574" mass="63189">MTLESSVDVLVIGAGPVGLLIAYQVLRAGCSVYVIDKDDKYAGAQYGRANAIYARSAELLDQLGLADDIVQQSHFVREAYTYDDKGERVIPGRVWNFVENVADTKFDFGLMLRQRYIEECLRDSFAALGGKIHDLTECVRLEYTNDPADGVTATVKDIRTAAEYTVKSKYLVGADGGQSFVRRYLNIPFEGERTEDQWIRIDGKVKCNIPTPRAYASIESPRHGNVLWAPLDRGVTRVGYVYTSELRSRYGGKVTEEIAIREAIEAVKPFELEFERVDWWTLYIIGQRVAATYQPHSRIVLVGDACHTHSSGAAQGLNTGIHDACNLGWKLVLVLRGLAKDDLLATYGTERRAAAQRLIGFDRKISTLMANKWPEGMKRPADKDINQVLADLFDDAKGYNTGLGISYEENLINVQGPNANACSGVAPGARVPDLDLLKPGTLEVIRLHAAAPNRAVVYILAFVGDPRITLPSIAKYSAAVDTLTRKFARGVVQTVTVVALANNRIGVEEALGCLSGGKVYYDKRSEAHRRFGVDLRYGALLVLRPDGHVGFTTKMGADGVDDVEAYLKGFLVDQ</sequence>
<evidence type="ECO:0000256" key="2">
    <source>
        <dbReference type="ARBA" id="ARBA00022630"/>
    </source>
</evidence>
<keyword evidence="2" id="KW-0285">Flavoprotein</keyword>
<evidence type="ECO:0000313" key="7">
    <source>
        <dbReference type="EMBL" id="KAI1610820.1"/>
    </source>
</evidence>
<protein>
    <submittedName>
        <fullName evidence="7">2,4-dichlorophenol 6-monooxygenase</fullName>
    </submittedName>
</protein>
<dbReference type="GO" id="GO:0071949">
    <property type="term" value="F:FAD binding"/>
    <property type="evidence" value="ECO:0007669"/>
    <property type="project" value="InterPro"/>
</dbReference>
<proteinExistence type="inferred from homology"/>
<keyword evidence="3" id="KW-0274">FAD</keyword>
<dbReference type="Gene3D" id="3.40.30.20">
    <property type="match status" value="1"/>
</dbReference>
<organism evidence="7 8">
    <name type="scientific">Exophiala viscosa</name>
    <dbReference type="NCBI Taxonomy" id="2486360"/>
    <lineage>
        <taxon>Eukaryota</taxon>
        <taxon>Fungi</taxon>
        <taxon>Dikarya</taxon>
        <taxon>Ascomycota</taxon>
        <taxon>Pezizomycotina</taxon>
        <taxon>Eurotiomycetes</taxon>
        <taxon>Chaetothyriomycetidae</taxon>
        <taxon>Chaetothyriales</taxon>
        <taxon>Herpotrichiellaceae</taxon>
        <taxon>Exophiala</taxon>
    </lineage>
</organism>
<dbReference type="Gene3D" id="3.50.50.60">
    <property type="entry name" value="FAD/NAD(P)-binding domain"/>
    <property type="match status" value="1"/>
</dbReference>
<accession>A0AAN6DU22</accession>
<dbReference type="Proteomes" id="UP001203852">
    <property type="component" value="Unassembled WGS sequence"/>
</dbReference>
<comment type="caution">
    <text evidence="7">The sequence shown here is derived from an EMBL/GenBank/DDBJ whole genome shotgun (WGS) entry which is preliminary data.</text>
</comment>
<dbReference type="PANTHER" id="PTHR43004">
    <property type="entry name" value="TRK SYSTEM POTASSIUM UPTAKE PROTEIN"/>
    <property type="match status" value="1"/>
</dbReference>
<feature type="domain" description="Phenol hydroxylase-like C-terminal dimerisation" evidence="6">
    <location>
        <begin position="406"/>
        <end position="574"/>
    </location>
</feature>
<evidence type="ECO:0000256" key="3">
    <source>
        <dbReference type="ARBA" id="ARBA00022827"/>
    </source>
</evidence>
<dbReference type="SUPFAM" id="SSF54373">
    <property type="entry name" value="FAD-linked reductases, C-terminal domain"/>
    <property type="match status" value="1"/>
</dbReference>
<feature type="domain" description="FAD-binding" evidence="5">
    <location>
        <begin position="7"/>
        <end position="359"/>
    </location>
</feature>
<dbReference type="PANTHER" id="PTHR43004:SF5">
    <property type="entry name" value="FAD-BINDING DOMAIN-CONTAINING PROTEIN"/>
    <property type="match status" value="1"/>
</dbReference>
<dbReference type="PRINTS" id="PR00420">
    <property type="entry name" value="RNGMNOXGNASE"/>
</dbReference>
<dbReference type="InterPro" id="IPR036188">
    <property type="entry name" value="FAD/NAD-bd_sf"/>
</dbReference>
<evidence type="ECO:0000256" key="1">
    <source>
        <dbReference type="ARBA" id="ARBA00007801"/>
    </source>
</evidence>
<dbReference type="InterPro" id="IPR050641">
    <property type="entry name" value="RIFMO-like"/>
</dbReference>
<dbReference type="SUPFAM" id="SSF52833">
    <property type="entry name" value="Thioredoxin-like"/>
    <property type="match status" value="1"/>
</dbReference>
<dbReference type="InterPro" id="IPR036249">
    <property type="entry name" value="Thioredoxin-like_sf"/>
</dbReference>
<dbReference type="InterPro" id="IPR012941">
    <property type="entry name" value="Phe_hydrox_C_dim_dom"/>
</dbReference>
<dbReference type="Pfam" id="PF01494">
    <property type="entry name" value="FAD_binding_3"/>
    <property type="match status" value="1"/>
</dbReference>
<reference evidence="7" key="1">
    <citation type="journal article" date="2022" name="bioRxiv">
        <title>Deciphering the potential niche of two novel black yeast fungi from a biological soil crust based on their genomes, phenotypes, and melanin regulation.</title>
        <authorList>
            <consortium name="DOE Joint Genome Institute"/>
            <person name="Carr E.C."/>
            <person name="Barton Q."/>
            <person name="Grambo S."/>
            <person name="Sullivan M."/>
            <person name="Renfro C.M."/>
            <person name="Kuo A."/>
            <person name="Pangilinan J."/>
            <person name="Lipzen A."/>
            <person name="Keymanesh K."/>
            <person name="Savage E."/>
            <person name="Barry K."/>
            <person name="Grigoriev I.V."/>
            <person name="Riekhof W.R."/>
            <person name="Harris S.S."/>
        </authorList>
    </citation>
    <scope>NUCLEOTIDE SEQUENCE</scope>
    <source>
        <strain evidence="7">JF 03-4F</strain>
    </source>
</reference>
<evidence type="ECO:0000256" key="4">
    <source>
        <dbReference type="ARBA" id="ARBA00023002"/>
    </source>
</evidence>
<dbReference type="Gene3D" id="3.30.9.10">
    <property type="entry name" value="D-Amino Acid Oxidase, subunit A, domain 2"/>
    <property type="match status" value="1"/>
</dbReference>
<evidence type="ECO:0000259" key="6">
    <source>
        <dbReference type="Pfam" id="PF07976"/>
    </source>
</evidence>
<keyword evidence="8" id="KW-1185">Reference proteome</keyword>